<dbReference type="Proteomes" id="UP001164472">
    <property type="component" value="Chromosome"/>
</dbReference>
<keyword evidence="9 16" id="KW-1133">Transmembrane helix</keyword>
<evidence type="ECO:0000256" key="10">
    <source>
        <dbReference type="ARBA" id="ARBA00023098"/>
    </source>
</evidence>
<keyword evidence="6" id="KW-0997">Cell inner membrane</keyword>
<dbReference type="GO" id="GO:0016042">
    <property type="term" value="P:lipid catabolic process"/>
    <property type="evidence" value="ECO:0007669"/>
    <property type="project" value="UniProtKB-KW"/>
</dbReference>
<dbReference type="AlphaFoldDB" id="A0A9E8KNY2"/>
<dbReference type="KEGG" id="asem:NNL22_11385"/>
<evidence type="ECO:0000256" key="5">
    <source>
        <dbReference type="ARBA" id="ARBA00022475"/>
    </source>
</evidence>
<comment type="function">
    <text evidence="1">May be involved in the folding of the extracellular lipase during its passage through the periplasm.</text>
</comment>
<sequence>MNKKYKISIIFGLFMAVIGLGLVYKTQDPDSPFINAATPNSTIKKPVLPTTTKTLAANPDATPTSNDQPADVEGEIPVVNTIRSLKGTQIHGDLRVDENGHLIVEESVKNLFDYFLNASGEVPRKVLIEQIKQGIASYLAEPAQSEALALFSSYLEYQDALQAEINNGLYQVSPGNLDDLEATYQARSQLRSFHLGNEAASAFFAEEEARDNFTVGKLRLNANTNLTEEERQAELNALESTLPDSHKQVLYKQRNREAIRSKINDLRKENADIYTLQEEWSKHYDSETVERFVKLEATRNDWNNRYQAYREKKQHLATLYSSEDSYQQALEQLKSSMFSGNELLRVNAKDRIALN</sequence>
<dbReference type="InterPro" id="IPR004961">
    <property type="entry name" value="Lipase_chaperone"/>
</dbReference>
<reference evidence="17" key="1">
    <citation type="submission" date="2022-07" db="EMBL/GenBank/DDBJ databases">
        <title>Alkalimarinus sp. nov., isolated from gut of a Alitta virens.</title>
        <authorList>
            <person name="Yang A.I."/>
            <person name="Shin N.-R."/>
        </authorList>
    </citation>
    <scope>NUCLEOTIDE SEQUENCE</scope>
    <source>
        <strain evidence="17">FA028</strain>
    </source>
</reference>
<evidence type="ECO:0000256" key="11">
    <source>
        <dbReference type="ARBA" id="ARBA00023136"/>
    </source>
</evidence>
<dbReference type="GO" id="GO:0006457">
    <property type="term" value="P:protein folding"/>
    <property type="evidence" value="ECO:0007669"/>
    <property type="project" value="InterPro"/>
</dbReference>
<keyword evidence="12" id="KW-0143">Chaperone</keyword>
<comment type="similarity">
    <text evidence="3">Belongs to the lipase chaperone family.</text>
</comment>
<keyword evidence="7 16" id="KW-0812">Transmembrane</keyword>
<gene>
    <name evidence="17" type="ORF">NNL22_11385</name>
</gene>
<evidence type="ECO:0000256" key="13">
    <source>
        <dbReference type="ARBA" id="ARBA00030948"/>
    </source>
</evidence>
<evidence type="ECO:0000313" key="17">
    <source>
        <dbReference type="EMBL" id="UZW73640.1"/>
    </source>
</evidence>
<feature type="transmembrane region" description="Helical" evidence="16">
    <location>
        <begin position="7"/>
        <end position="24"/>
    </location>
</feature>
<evidence type="ECO:0000256" key="7">
    <source>
        <dbReference type="ARBA" id="ARBA00022692"/>
    </source>
</evidence>
<evidence type="ECO:0000256" key="9">
    <source>
        <dbReference type="ARBA" id="ARBA00022989"/>
    </source>
</evidence>
<evidence type="ECO:0000256" key="15">
    <source>
        <dbReference type="ARBA" id="ARBA00033028"/>
    </source>
</evidence>
<protein>
    <recommendedName>
        <fullName evidence="4">Lipase chaperone</fullName>
    </recommendedName>
    <alternativeName>
        <fullName evidence="15">Lipase foldase</fullName>
    </alternativeName>
    <alternativeName>
        <fullName evidence="13">Lipase helper protein</fullName>
    </alternativeName>
    <alternativeName>
        <fullName evidence="14">Lipase modulator</fullName>
    </alternativeName>
</protein>
<comment type="subcellular location">
    <subcellularLocation>
        <location evidence="2">Cell inner membrane</location>
        <topology evidence="2">Single-pass membrane protein</topology>
        <orientation evidence="2">Periplasmic side</orientation>
    </subcellularLocation>
</comment>
<name>A0A9E8KNY2_9ALTE</name>
<evidence type="ECO:0000256" key="2">
    <source>
        <dbReference type="ARBA" id="ARBA00004383"/>
    </source>
</evidence>
<evidence type="ECO:0000313" key="18">
    <source>
        <dbReference type="Proteomes" id="UP001164472"/>
    </source>
</evidence>
<keyword evidence="8" id="KW-0442">Lipid degradation</keyword>
<keyword evidence="5" id="KW-1003">Cell membrane</keyword>
<evidence type="ECO:0000256" key="4">
    <source>
        <dbReference type="ARBA" id="ARBA00019692"/>
    </source>
</evidence>
<accession>A0A9E8KNY2</accession>
<evidence type="ECO:0000256" key="14">
    <source>
        <dbReference type="ARBA" id="ARBA00031542"/>
    </source>
</evidence>
<dbReference type="GO" id="GO:0005886">
    <property type="term" value="C:plasma membrane"/>
    <property type="evidence" value="ECO:0007669"/>
    <property type="project" value="UniProtKB-SubCell"/>
</dbReference>
<keyword evidence="10" id="KW-0443">Lipid metabolism</keyword>
<evidence type="ECO:0000256" key="6">
    <source>
        <dbReference type="ARBA" id="ARBA00022519"/>
    </source>
</evidence>
<dbReference type="Pfam" id="PF03280">
    <property type="entry name" value="Lipase_chap"/>
    <property type="match status" value="1"/>
</dbReference>
<keyword evidence="18" id="KW-1185">Reference proteome</keyword>
<evidence type="ECO:0000256" key="16">
    <source>
        <dbReference type="SAM" id="Phobius"/>
    </source>
</evidence>
<dbReference type="RefSeq" id="WP_251809781.1">
    <property type="nucleotide sequence ID" value="NZ_CP101527.1"/>
</dbReference>
<dbReference type="EMBL" id="CP101527">
    <property type="protein sequence ID" value="UZW73640.1"/>
    <property type="molecule type" value="Genomic_DNA"/>
</dbReference>
<evidence type="ECO:0000256" key="12">
    <source>
        <dbReference type="ARBA" id="ARBA00023186"/>
    </source>
</evidence>
<dbReference type="GO" id="GO:0051082">
    <property type="term" value="F:unfolded protein binding"/>
    <property type="evidence" value="ECO:0007669"/>
    <property type="project" value="InterPro"/>
</dbReference>
<dbReference type="SUPFAM" id="SSF158855">
    <property type="entry name" value="Lipase chaperone-like"/>
    <property type="match status" value="1"/>
</dbReference>
<organism evidence="17 18">
    <name type="scientific">Alkalimarinus sediminis</name>
    <dbReference type="NCBI Taxonomy" id="1632866"/>
    <lineage>
        <taxon>Bacteria</taxon>
        <taxon>Pseudomonadati</taxon>
        <taxon>Pseudomonadota</taxon>
        <taxon>Gammaproteobacteria</taxon>
        <taxon>Alteromonadales</taxon>
        <taxon>Alteromonadaceae</taxon>
        <taxon>Alkalimarinus</taxon>
    </lineage>
</organism>
<keyword evidence="11 16" id="KW-0472">Membrane</keyword>
<evidence type="ECO:0000256" key="1">
    <source>
        <dbReference type="ARBA" id="ARBA00003280"/>
    </source>
</evidence>
<evidence type="ECO:0000256" key="3">
    <source>
        <dbReference type="ARBA" id="ARBA00010358"/>
    </source>
</evidence>
<evidence type="ECO:0000256" key="8">
    <source>
        <dbReference type="ARBA" id="ARBA00022963"/>
    </source>
</evidence>
<proteinExistence type="inferred from homology"/>